<gene>
    <name evidence="3" type="ORF">BCR42DRAFT_411848</name>
</gene>
<organism evidence="3 4">
    <name type="scientific">Absidia repens</name>
    <dbReference type="NCBI Taxonomy" id="90262"/>
    <lineage>
        <taxon>Eukaryota</taxon>
        <taxon>Fungi</taxon>
        <taxon>Fungi incertae sedis</taxon>
        <taxon>Mucoromycota</taxon>
        <taxon>Mucoromycotina</taxon>
        <taxon>Mucoromycetes</taxon>
        <taxon>Mucorales</taxon>
        <taxon>Cunninghamellaceae</taxon>
        <taxon>Absidia</taxon>
    </lineage>
</organism>
<reference evidence="3 4" key="1">
    <citation type="submission" date="2016-07" db="EMBL/GenBank/DDBJ databases">
        <title>Pervasive Adenine N6-methylation of Active Genes in Fungi.</title>
        <authorList>
            <consortium name="DOE Joint Genome Institute"/>
            <person name="Mondo S.J."/>
            <person name="Dannebaum R.O."/>
            <person name="Kuo R.C."/>
            <person name="Labutti K."/>
            <person name="Haridas S."/>
            <person name="Kuo A."/>
            <person name="Salamov A."/>
            <person name="Ahrendt S.R."/>
            <person name="Lipzen A."/>
            <person name="Sullivan W."/>
            <person name="Andreopoulos W.B."/>
            <person name="Clum A."/>
            <person name="Lindquist E."/>
            <person name="Daum C."/>
            <person name="Ramamoorthy G.K."/>
            <person name="Gryganskyi A."/>
            <person name="Culley D."/>
            <person name="Magnuson J.K."/>
            <person name="James T.Y."/>
            <person name="O'Malley M.A."/>
            <person name="Stajich J.E."/>
            <person name="Spatafora J.W."/>
            <person name="Visel A."/>
            <person name="Grigoriev I.V."/>
        </authorList>
    </citation>
    <scope>NUCLEOTIDE SEQUENCE [LARGE SCALE GENOMIC DNA]</scope>
    <source>
        <strain evidence="3 4">NRRL 1336</strain>
    </source>
</reference>
<keyword evidence="2" id="KW-1133">Transmembrane helix</keyword>
<proteinExistence type="predicted"/>
<feature type="transmembrane region" description="Helical" evidence="2">
    <location>
        <begin position="40"/>
        <end position="56"/>
    </location>
</feature>
<sequence>MSNVAQCHSQAKLNSTHSPIHPSIKKKIKKKDTKKRSNKYILLLGFFFGDITEIYSKSFPLELY</sequence>
<dbReference type="EMBL" id="MCGE01000008">
    <property type="protein sequence ID" value="ORZ18920.1"/>
    <property type="molecule type" value="Genomic_DNA"/>
</dbReference>
<feature type="region of interest" description="Disordered" evidence="1">
    <location>
        <begin position="1"/>
        <end position="34"/>
    </location>
</feature>
<accession>A0A1X2IMC8</accession>
<dbReference type="AlphaFoldDB" id="A0A1X2IMC8"/>
<evidence type="ECO:0000313" key="3">
    <source>
        <dbReference type="EMBL" id="ORZ18920.1"/>
    </source>
</evidence>
<protein>
    <submittedName>
        <fullName evidence="3">Uncharacterized protein</fullName>
    </submittedName>
</protein>
<comment type="caution">
    <text evidence="3">The sequence shown here is derived from an EMBL/GenBank/DDBJ whole genome shotgun (WGS) entry which is preliminary data.</text>
</comment>
<evidence type="ECO:0000256" key="1">
    <source>
        <dbReference type="SAM" id="MobiDB-lite"/>
    </source>
</evidence>
<keyword evidence="2" id="KW-0472">Membrane</keyword>
<evidence type="ECO:0000313" key="4">
    <source>
        <dbReference type="Proteomes" id="UP000193560"/>
    </source>
</evidence>
<feature type="compositionally biased region" description="Basic residues" evidence="1">
    <location>
        <begin position="23"/>
        <end position="34"/>
    </location>
</feature>
<name>A0A1X2IMC8_9FUNG</name>
<keyword evidence="4" id="KW-1185">Reference proteome</keyword>
<feature type="compositionally biased region" description="Polar residues" evidence="1">
    <location>
        <begin position="1"/>
        <end position="18"/>
    </location>
</feature>
<dbReference type="Proteomes" id="UP000193560">
    <property type="component" value="Unassembled WGS sequence"/>
</dbReference>
<keyword evidence="2" id="KW-0812">Transmembrane</keyword>
<evidence type="ECO:0000256" key="2">
    <source>
        <dbReference type="SAM" id="Phobius"/>
    </source>
</evidence>